<keyword evidence="5" id="KW-1185">Reference proteome</keyword>
<dbReference type="InterPro" id="IPR050400">
    <property type="entry name" value="Bact_Cytoskel_RodZ"/>
</dbReference>
<dbReference type="PANTHER" id="PTHR34475">
    <property type="match status" value="1"/>
</dbReference>
<accession>A0ABU3FXM8</accession>
<keyword evidence="2" id="KW-0812">Transmembrane</keyword>
<dbReference type="InterPro" id="IPR025194">
    <property type="entry name" value="RodZ-like_C"/>
</dbReference>
<name>A0ABU3FXM8_9GAMM</name>
<comment type="caution">
    <text evidence="4">The sequence shown here is derived from an EMBL/GenBank/DDBJ whole genome shotgun (WGS) entry which is preliminary data.</text>
</comment>
<dbReference type="EMBL" id="JAUOES010000005">
    <property type="protein sequence ID" value="MDT3279843.1"/>
    <property type="molecule type" value="Genomic_DNA"/>
</dbReference>
<evidence type="ECO:0000313" key="5">
    <source>
        <dbReference type="Proteomes" id="UP001249505"/>
    </source>
</evidence>
<keyword evidence="2" id="KW-1133">Transmembrane helix</keyword>
<feature type="transmembrane region" description="Helical" evidence="2">
    <location>
        <begin position="120"/>
        <end position="140"/>
    </location>
</feature>
<proteinExistence type="predicted"/>
<dbReference type="Proteomes" id="UP001249505">
    <property type="component" value="Unassembled WGS sequence"/>
</dbReference>
<reference evidence="4 5" key="1">
    <citation type="submission" date="2023-07" db="EMBL/GenBank/DDBJ databases">
        <title>Novel Shewanella species isolated from Baltic Sea sediments.</title>
        <authorList>
            <person name="Martin-Rodriguez A.J."/>
        </authorList>
    </citation>
    <scope>NUCLEOTIDE SEQUENCE [LARGE SCALE GENOMIC DNA]</scope>
    <source>
        <strain evidence="4 5">SP2S1-2</strain>
    </source>
</reference>
<dbReference type="InterPro" id="IPR010982">
    <property type="entry name" value="Lambda_DNA-bd_dom_sf"/>
</dbReference>
<dbReference type="RefSeq" id="WP_311898814.1">
    <property type="nucleotide sequence ID" value="NZ_JAUOES010000005.1"/>
</dbReference>
<protein>
    <submittedName>
        <fullName evidence="4">DUF4115 domain-containing protein</fullName>
    </submittedName>
</protein>
<evidence type="ECO:0000259" key="3">
    <source>
        <dbReference type="Pfam" id="PF13464"/>
    </source>
</evidence>
<feature type="region of interest" description="Disordered" evidence="1">
    <location>
        <begin position="205"/>
        <end position="237"/>
    </location>
</feature>
<dbReference type="Pfam" id="PF13464">
    <property type="entry name" value="RodZ_C"/>
    <property type="match status" value="1"/>
</dbReference>
<feature type="compositionally biased region" description="Polar residues" evidence="1">
    <location>
        <begin position="205"/>
        <end position="225"/>
    </location>
</feature>
<dbReference type="Pfam" id="PF13413">
    <property type="entry name" value="HTH_25"/>
    <property type="match status" value="1"/>
</dbReference>
<gene>
    <name evidence="4" type="ORF">Q4Q50_05970</name>
</gene>
<evidence type="ECO:0000313" key="4">
    <source>
        <dbReference type="EMBL" id="MDT3279843.1"/>
    </source>
</evidence>
<dbReference type="PANTHER" id="PTHR34475:SF1">
    <property type="entry name" value="CYTOSKELETON PROTEIN RODZ"/>
    <property type="match status" value="1"/>
</dbReference>
<dbReference type="Gene3D" id="1.10.260.40">
    <property type="entry name" value="lambda repressor-like DNA-binding domains"/>
    <property type="match status" value="1"/>
</dbReference>
<organism evidence="4 5">
    <name type="scientific">Shewanella scandinavica</name>
    <dbReference type="NCBI Taxonomy" id="3063538"/>
    <lineage>
        <taxon>Bacteria</taxon>
        <taxon>Pseudomonadati</taxon>
        <taxon>Pseudomonadota</taxon>
        <taxon>Gammaproteobacteria</taxon>
        <taxon>Alteromonadales</taxon>
        <taxon>Shewanellaceae</taxon>
        <taxon>Shewanella</taxon>
    </lineage>
</organism>
<keyword evidence="2" id="KW-0472">Membrane</keyword>
<sequence length="365" mass="38348">MKDHETNAPVESVAPQSVALDVTLGTLLKDAREKMGLSIQDAAIKLHLRPRIIEDIEADNFTNIASSTYVRGYVKNYARMVSADAALIEACLVRQVPVVTEPAMQSFSRKTTYQARDTRLTWLSIFIVIVLLGSLVVWWMQKTTLLSTIDVSKPTAEEVAAANQTLPGDVLLTETDASQQLTDIAANGSMSIDGPIKDTDASTIDVSTGPTDNNYPQTVDTSNEDGGSANAATTASQTASSVAEQTVAQQTVVQQPATQPVATAIPLPVSTSPATATNTLVAAAGESIIKVQLTGDCWINIVDAKGKALVDGVKGAGAAVQVSGVPPFKIILGAPHVATLSLDGQMVSLADFPKGRVARLTLPRA</sequence>
<feature type="domain" description="Cytoskeleton protein RodZ-like C-terminal" evidence="3">
    <location>
        <begin position="291"/>
        <end position="361"/>
    </location>
</feature>
<feature type="compositionally biased region" description="Low complexity" evidence="1">
    <location>
        <begin position="228"/>
        <end position="237"/>
    </location>
</feature>
<evidence type="ECO:0000256" key="2">
    <source>
        <dbReference type="SAM" id="Phobius"/>
    </source>
</evidence>
<evidence type="ECO:0000256" key="1">
    <source>
        <dbReference type="SAM" id="MobiDB-lite"/>
    </source>
</evidence>